<dbReference type="RefSeq" id="WP_377799387.1">
    <property type="nucleotide sequence ID" value="NZ_JBHSLW010000025.1"/>
</dbReference>
<organism evidence="1 2">
    <name type="scientific">Bosea eneae</name>
    <dbReference type="NCBI Taxonomy" id="151454"/>
    <lineage>
        <taxon>Bacteria</taxon>
        <taxon>Pseudomonadati</taxon>
        <taxon>Pseudomonadota</taxon>
        <taxon>Alphaproteobacteria</taxon>
        <taxon>Hyphomicrobiales</taxon>
        <taxon>Boseaceae</taxon>
        <taxon>Bosea</taxon>
    </lineage>
</organism>
<dbReference type="Proteomes" id="UP001596053">
    <property type="component" value="Unassembled WGS sequence"/>
</dbReference>
<protein>
    <submittedName>
        <fullName evidence="1">Uncharacterized protein</fullName>
    </submittedName>
</protein>
<keyword evidence="2" id="KW-1185">Reference proteome</keyword>
<dbReference type="EMBL" id="JBHSLW010000025">
    <property type="protein sequence ID" value="MFC5421041.1"/>
    <property type="molecule type" value="Genomic_DNA"/>
</dbReference>
<gene>
    <name evidence="1" type="ORF">ACFPOB_15900</name>
</gene>
<evidence type="ECO:0000313" key="1">
    <source>
        <dbReference type="EMBL" id="MFC5421041.1"/>
    </source>
</evidence>
<proteinExistence type="predicted"/>
<sequence length="312" mass="34729">MLQITPEGRKLIWAALGGAFRDPWRQRGKITLAGPQPAKAKPRKLNRDRQARFVDNCVTIMGDGTPSHFEFEGACRSGIRSGLCEEGWSWREADRAAAIVVETALNRIGAIRPTWAEAQADFAIDPMIERVFCAHCGMRIPPDRVSSNGTPVKWCSDECGHVARTILKNKSGERVSRAEHLARCSVATQRTLEERATDCAHCGKRFLTRRTDIKYCSQACYHAGQVYLHPRQCEMCGTEFKPANGGEKLGRYCSNECSGLARRRTDLERSCPVCFTGFRLRSVSDRRKFCSLPCSITARRLGAAGIICEAVT</sequence>
<reference evidence="2" key="1">
    <citation type="journal article" date="2019" name="Int. J. Syst. Evol. Microbiol.">
        <title>The Global Catalogue of Microorganisms (GCM) 10K type strain sequencing project: providing services to taxonomists for standard genome sequencing and annotation.</title>
        <authorList>
            <consortium name="The Broad Institute Genomics Platform"/>
            <consortium name="The Broad Institute Genome Sequencing Center for Infectious Disease"/>
            <person name="Wu L."/>
            <person name="Ma J."/>
        </authorList>
    </citation>
    <scope>NUCLEOTIDE SEQUENCE [LARGE SCALE GENOMIC DNA]</scope>
    <source>
        <strain evidence="2">NCAIM B.01391</strain>
    </source>
</reference>
<accession>A0ABW0IVD1</accession>
<evidence type="ECO:0000313" key="2">
    <source>
        <dbReference type="Proteomes" id="UP001596053"/>
    </source>
</evidence>
<comment type="caution">
    <text evidence="1">The sequence shown here is derived from an EMBL/GenBank/DDBJ whole genome shotgun (WGS) entry which is preliminary data.</text>
</comment>
<name>A0ABW0IVD1_9HYPH</name>